<dbReference type="Proteomes" id="UP001524383">
    <property type="component" value="Unassembled WGS sequence"/>
</dbReference>
<evidence type="ECO:0000313" key="2">
    <source>
        <dbReference type="Proteomes" id="UP001524383"/>
    </source>
</evidence>
<accession>A0ABD4TKK0</accession>
<keyword evidence="2" id="KW-1185">Reference proteome</keyword>
<gene>
    <name evidence="1" type="ORF">FTO68_04985</name>
</gene>
<protein>
    <recommendedName>
        <fullName evidence="3">Transcriptional regulator</fullName>
    </recommendedName>
</protein>
<dbReference type="EMBL" id="VOTZ01000008">
    <property type="protein sequence ID" value="MCQ1538345.1"/>
    <property type="molecule type" value="Genomic_DNA"/>
</dbReference>
<dbReference type="AlphaFoldDB" id="A0ABD4TKK0"/>
<sequence length="99" mass="11451">MLEKLRDEIELIERHLSIARAVVEHEPIGIIKLAEVLNQPQHRVRYSLRILEQMGYIRASSTGAYATPEMREMLKGIPDELDAFIRALKEMKRGLLNNL</sequence>
<comment type="caution">
    <text evidence="1">The sequence shown here is derived from an EMBL/GenBank/DDBJ whole genome shotgun (WGS) entry which is preliminary data.</text>
</comment>
<evidence type="ECO:0008006" key="3">
    <source>
        <dbReference type="Google" id="ProtNLM"/>
    </source>
</evidence>
<dbReference type="InterPro" id="IPR036390">
    <property type="entry name" value="WH_DNA-bd_sf"/>
</dbReference>
<dbReference type="RefSeq" id="WP_255332287.1">
    <property type="nucleotide sequence ID" value="NZ_VOTZ01000008.1"/>
</dbReference>
<dbReference type="SUPFAM" id="SSF46785">
    <property type="entry name" value="Winged helix' DNA-binding domain"/>
    <property type="match status" value="1"/>
</dbReference>
<proteinExistence type="predicted"/>
<organism evidence="1 2">
    <name type="scientific">Methanocalculus taiwanensis</name>
    <dbReference type="NCBI Taxonomy" id="106207"/>
    <lineage>
        <taxon>Archaea</taxon>
        <taxon>Methanobacteriati</taxon>
        <taxon>Methanobacteriota</taxon>
        <taxon>Stenosarchaea group</taxon>
        <taxon>Methanomicrobia</taxon>
        <taxon>Methanomicrobiales</taxon>
        <taxon>Methanocalculaceae</taxon>
        <taxon>Methanocalculus</taxon>
    </lineage>
</organism>
<evidence type="ECO:0000313" key="1">
    <source>
        <dbReference type="EMBL" id="MCQ1538345.1"/>
    </source>
</evidence>
<name>A0ABD4TKK0_9EURY</name>
<reference evidence="1 2" key="1">
    <citation type="submission" date="2019-08" db="EMBL/GenBank/DDBJ databases">
        <authorList>
            <person name="Chen S.-C."/>
            <person name="Lai M.-C."/>
            <person name="You Y.-T."/>
        </authorList>
    </citation>
    <scope>NUCLEOTIDE SEQUENCE [LARGE SCALE GENOMIC DNA]</scope>
    <source>
        <strain evidence="1 2">P2F9704a</strain>
    </source>
</reference>